<evidence type="ECO:0000256" key="13">
    <source>
        <dbReference type="ARBA" id="ARBA00022840"/>
    </source>
</evidence>
<keyword evidence="9" id="KW-0808">Transferase</keyword>
<dbReference type="SUPFAM" id="SSF50800">
    <property type="entry name" value="PK beta-barrel domain-like"/>
    <property type="match status" value="1"/>
</dbReference>
<dbReference type="InterPro" id="IPR001697">
    <property type="entry name" value="Pyr_Knase"/>
</dbReference>
<evidence type="ECO:0000256" key="12">
    <source>
        <dbReference type="ARBA" id="ARBA00022777"/>
    </source>
</evidence>
<dbReference type="InterPro" id="IPR040442">
    <property type="entry name" value="Pyrv_kinase-like_dom_sf"/>
</dbReference>
<evidence type="ECO:0000256" key="3">
    <source>
        <dbReference type="ARBA" id="ARBA00004229"/>
    </source>
</evidence>
<reference evidence="23 24" key="1">
    <citation type="journal article" date="2019" name="Genome Biol. Evol.">
        <title>Insights into the evolution of the New World diploid cottons (Gossypium, subgenus Houzingenia) based on genome sequencing.</title>
        <authorList>
            <person name="Grover C.E."/>
            <person name="Arick M.A. 2nd"/>
            <person name="Thrash A."/>
            <person name="Conover J.L."/>
            <person name="Sanders W.S."/>
            <person name="Peterson D.G."/>
            <person name="Frelichowski J.E."/>
            <person name="Scheffler J.A."/>
            <person name="Scheffler B.E."/>
            <person name="Wendel J.F."/>
        </authorList>
    </citation>
    <scope>NUCLEOTIDE SEQUENCE [LARGE SCALE GENOMIC DNA]</scope>
    <source>
        <strain evidence="23">57</strain>
        <tissue evidence="23">Leaf</tissue>
    </source>
</reference>
<dbReference type="GO" id="GO:0004743">
    <property type="term" value="F:pyruvate kinase activity"/>
    <property type="evidence" value="ECO:0007669"/>
    <property type="project" value="UniProtKB-EC"/>
</dbReference>
<dbReference type="FunFam" id="2.40.33.10:FF:000005">
    <property type="entry name" value="Pyruvate kinase"/>
    <property type="match status" value="1"/>
</dbReference>
<dbReference type="GO" id="GO:0000287">
    <property type="term" value="F:magnesium ion binding"/>
    <property type="evidence" value="ECO:0007669"/>
    <property type="project" value="InterPro"/>
</dbReference>
<comment type="caution">
    <text evidence="23">The sequence shown here is derived from an EMBL/GenBank/DDBJ whole genome shotgun (WGS) entry which is preliminary data.</text>
</comment>
<keyword evidence="13" id="KW-0067">ATP-binding</keyword>
<dbReference type="InterPro" id="IPR015806">
    <property type="entry name" value="Pyrv_Knase_insert_dom_sf"/>
</dbReference>
<evidence type="ECO:0000259" key="21">
    <source>
        <dbReference type="Pfam" id="PF00224"/>
    </source>
</evidence>
<dbReference type="Gene3D" id="3.40.1380.20">
    <property type="entry name" value="Pyruvate kinase, C-terminal domain"/>
    <property type="match status" value="1"/>
</dbReference>
<evidence type="ECO:0000256" key="5">
    <source>
        <dbReference type="ARBA" id="ARBA00008663"/>
    </source>
</evidence>
<protein>
    <recommendedName>
        <fullName evidence="6">pyruvate kinase</fullName>
        <ecNumber evidence="6">2.7.1.40</ecNumber>
    </recommendedName>
</protein>
<dbReference type="Pfam" id="PF02887">
    <property type="entry name" value="PK_C"/>
    <property type="match status" value="1"/>
</dbReference>
<keyword evidence="8" id="KW-0934">Plastid</keyword>
<dbReference type="SUPFAM" id="SSF52935">
    <property type="entry name" value="PK C-terminal domain-like"/>
    <property type="match status" value="1"/>
</dbReference>
<evidence type="ECO:0000256" key="10">
    <source>
        <dbReference type="ARBA" id="ARBA00022723"/>
    </source>
</evidence>
<dbReference type="EC" id="2.7.1.40" evidence="6"/>
<evidence type="ECO:0000256" key="19">
    <source>
        <dbReference type="ARBA" id="ARBA00048152"/>
    </source>
</evidence>
<evidence type="ECO:0000256" key="4">
    <source>
        <dbReference type="ARBA" id="ARBA00004997"/>
    </source>
</evidence>
<feature type="domain" description="Pyruvate kinase barrel" evidence="21">
    <location>
        <begin position="451"/>
        <end position="603"/>
    </location>
</feature>
<evidence type="ECO:0000313" key="23">
    <source>
        <dbReference type="EMBL" id="MBA0664606.1"/>
    </source>
</evidence>
<keyword evidence="14" id="KW-0460">Magnesium</keyword>
<keyword evidence="17" id="KW-0324">Glycolysis</keyword>
<dbReference type="GO" id="GO:0009570">
    <property type="term" value="C:chloroplast stroma"/>
    <property type="evidence" value="ECO:0007669"/>
    <property type="project" value="UniProtKB-ARBA"/>
</dbReference>
<evidence type="ECO:0000256" key="8">
    <source>
        <dbReference type="ARBA" id="ARBA00022640"/>
    </source>
</evidence>
<accession>A0A7J8VP99</accession>
<evidence type="ECO:0000256" key="6">
    <source>
        <dbReference type="ARBA" id="ARBA00012142"/>
    </source>
</evidence>
<dbReference type="InterPro" id="IPR036918">
    <property type="entry name" value="Pyrv_Knase_C_sf"/>
</dbReference>
<keyword evidence="16" id="KW-0630">Potassium</keyword>
<proteinExistence type="inferred from homology"/>
<dbReference type="InterPro" id="IPR015793">
    <property type="entry name" value="Pyrv_Knase_brl"/>
</dbReference>
<name>A0A7J8VP99_9ROSI</name>
<keyword evidence="15" id="KW-0809">Transit peptide</keyword>
<evidence type="ECO:0000256" key="14">
    <source>
        <dbReference type="ARBA" id="ARBA00022842"/>
    </source>
</evidence>
<feature type="domain" description="Pyruvate kinase C-terminal" evidence="22">
    <location>
        <begin position="642"/>
        <end position="741"/>
    </location>
</feature>
<evidence type="ECO:0000313" key="24">
    <source>
        <dbReference type="Proteomes" id="UP000593573"/>
    </source>
</evidence>
<dbReference type="Pfam" id="PF00224">
    <property type="entry name" value="PK"/>
    <property type="match status" value="2"/>
</dbReference>
<gene>
    <name evidence="23" type="ORF">Goklo_004575</name>
</gene>
<dbReference type="FunFam" id="3.40.1380.20:FF:000010">
    <property type="entry name" value="Pyruvate kinase"/>
    <property type="match status" value="1"/>
</dbReference>
<evidence type="ECO:0000259" key="22">
    <source>
        <dbReference type="Pfam" id="PF02887"/>
    </source>
</evidence>
<keyword evidence="24" id="KW-1185">Reference proteome</keyword>
<dbReference type="FunFam" id="3.20.20.60:FF:000025">
    <property type="entry name" value="Pyruvate kinase"/>
    <property type="match status" value="1"/>
</dbReference>
<comment type="catalytic activity">
    <reaction evidence="19">
        <text>pyruvate + ATP = phosphoenolpyruvate + ADP + H(+)</text>
        <dbReference type="Rhea" id="RHEA:18157"/>
        <dbReference type="ChEBI" id="CHEBI:15361"/>
        <dbReference type="ChEBI" id="CHEBI:15378"/>
        <dbReference type="ChEBI" id="CHEBI:30616"/>
        <dbReference type="ChEBI" id="CHEBI:58702"/>
        <dbReference type="ChEBI" id="CHEBI:456216"/>
        <dbReference type="EC" id="2.7.1.40"/>
    </reaction>
</comment>
<dbReference type="EMBL" id="JABFAB010000011">
    <property type="protein sequence ID" value="MBA0664606.1"/>
    <property type="molecule type" value="Genomic_DNA"/>
</dbReference>
<evidence type="ECO:0000256" key="7">
    <source>
        <dbReference type="ARBA" id="ARBA00022528"/>
    </source>
</evidence>
<dbReference type="Gene3D" id="3.20.20.60">
    <property type="entry name" value="Phosphoenolpyruvate-binding domains"/>
    <property type="match status" value="2"/>
</dbReference>
<comment type="cofactor">
    <cofactor evidence="2">
        <name>K(+)</name>
        <dbReference type="ChEBI" id="CHEBI:29103"/>
    </cofactor>
</comment>
<keyword evidence="18" id="KW-0670">Pyruvate</keyword>
<evidence type="ECO:0000256" key="18">
    <source>
        <dbReference type="ARBA" id="ARBA00023317"/>
    </source>
</evidence>
<evidence type="ECO:0000256" key="9">
    <source>
        <dbReference type="ARBA" id="ARBA00022679"/>
    </source>
</evidence>
<keyword evidence="12" id="KW-0418">Kinase</keyword>
<dbReference type="UniPathway" id="UPA00109">
    <property type="reaction ID" value="UER00188"/>
</dbReference>
<evidence type="ECO:0000256" key="15">
    <source>
        <dbReference type="ARBA" id="ARBA00022946"/>
    </source>
</evidence>
<dbReference type="GO" id="GO:0005524">
    <property type="term" value="F:ATP binding"/>
    <property type="evidence" value="ECO:0007669"/>
    <property type="project" value="UniProtKB-KW"/>
</dbReference>
<keyword evidence="11" id="KW-0547">Nucleotide-binding</keyword>
<dbReference type="PANTHER" id="PTHR11817">
    <property type="entry name" value="PYRUVATE KINASE"/>
    <property type="match status" value="1"/>
</dbReference>
<dbReference type="Proteomes" id="UP000593573">
    <property type="component" value="Unassembled WGS sequence"/>
</dbReference>
<dbReference type="InterPro" id="IPR011037">
    <property type="entry name" value="Pyrv_Knase-like_insert_dom_sf"/>
</dbReference>
<evidence type="ECO:0000256" key="17">
    <source>
        <dbReference type="ARBA" id="ARBA00023152"/>
    </source>
</evidence>
<organism evidence="23 24">
    <name type="scientific">Gossypium klotzschianum</name>
    <dbReference type="NCBI Taxonomy" id="34286"/>
    <lineage>
        <taxon>Eukaryota</taxon>
        <taxon>Viridiplantae</taxon>
        <taxon>Streptophyta</taxon>
        <taxon>Embryophyta</taxon>
        <taxon>Tracheophyta</taxon>
        <taxon>Spermatophyta</taxon>
        <taxon>Magnoliopsida</taxon>
        <taxon>eudicotyledons</taxon>
        <taxon>Gunneridae</taxon>
        <taxon>Pentapetalae</taxon>
        <taxon>rosids</taxon>
        <taxon>malvids</taxon>
        <taxon>Malvales</taxon>
        <taxon>Malvaceae</taxon>
        <taxon>Malvoideae</taxon>
        <taxon>Gossypium</taxon>
    </lineage>
</organism>
<dbReference type="AlphaFoldDB" id="A0A7J8VP99"/>
<keyword evidence="10" id="KW-0479">Metal-binding</keyword>
<comment type="subunit">
    <text evidence="20">Oligomer of alpha and beta subunits.</text>
</comment>
<evidence type="ECO:0000256" key="20">
    <source>
        <dbReference type="ARBA" id="ARBA00063009"/>
    </source>
</evidence>
<evidence type="ECO:0000256" key="16">
    <source>
        <dbReference type="ARBA" id="ARBA00022958"/>
    </source>
</evidence>
<evidence type="ECO:0000256" key="1">
    <source>
        <dbReference type="ARBA" id="ARBA00001946"/>
    </source>
</evidence>
<dbReference type="GO" id="GO:0030955">
    <property type="term" value="F:potassium ion binding"/>
    <property type="evidence" value="ECO:0007669"/>
    <property type="project" value="InterPro"/>
</dbReference>
<evidence type="ECO:0000256" key="2">
    <source>
        <dbReference type="ARBA" id="ARBA00001958"/>
    </source>
</evidence>
<comment type="pathway">
    <text evidence="4">Carbohydrate degradation; glycolysis; pyruvate from D-glyceraldehyde 3-phosphate: step 5/5.</text>
</comment>
<keyword evidence="7" id="KW-0150">Chloroplast</keyword>
<comment type="cofactor">
    <cofactor evidence="1">
        <name>Mg(2+)</name>
        <dbReference type="ChEBI" id="CHEBI:18420"/>
    </cofactor>
</comment>
<sequence>MSQSLQFITPSRAPYFTLPKFPTRSCTRLPVINLPNTKRSITITPSLSSFLHATSSRSLPSGNSQTGAAGVVSALSVGATGIEVDAVTEAELKENGFRSTRRTKLICTIGPATCGFEQLEALAVGGMNVARINMCHGSREWHQKVIERVRRLNDEKGFAVAIMMDTEGSEIHMGDLGGAASAKTEDGEIWTFSVRAFGTPRPERTINVNYDGFAEDVKVGDELLVDGGMVRFEVTEKIGPDVKCRCTDPGLLLPQANLTLWRNGSLVSERNAMLPTISSKVVTSLTDGKGNRLETYEQIPSEILQFYKNLIGTADRRVTKCPDSLRELLQIALPEAVFLKIVNADEKFEEIYAMVLINKNNFVEIYDPYQFQLLVIGGNGHCGLNGGNMELESVGSQICLPKPVGGLCMKDSEDWNRASMRKHIKTILVGEGFLWISGLQAYALKGNTLWQDWLDIDFGIAEGVDFIAISFVKSAEVINHLKSYIAARACGSEIAVIAKMESVDSLKNLEEIIQASDGAMVARGDLGAQIPLEQVPSAQQKIVQLCRQLNKPVIVASQLLESMIEYPTPTRAEVADVSEAVRQRADALMLSGESAMGQYPEKALAVLRSVSVRIEKWWREEKCHEAMELPDVGTLFADSISEEICNSAAKIANNLEADALFVYTKTGHMASLLSRCRPDCPIFAFTTTTSVRRRLNLQWGLIPFRLSFYDDMDANLNKTFSLLKARGMIKSGDLVISVSDMLQSIQVMNVP</sequence>
<dbReference type="InterPro" id="IPR015813">
    <property type="entry name" value="Pyrv/PenolPyrv_kinase-like_dom"/>
</dbReference>
<dbReference type="SUPFAM" id="SSF51621">
    <property type="entry name" value="Phosphoenolpyruvate/pyruvate domain"/>
    <property type="match status" value="1"/>
</dbReference>
<dbReference type="GO" id="GO:0016301">
    <property type="term" value="F:kinase activity"/>
    <property type="evidence" value="ECO:0007669"/>
    <property type="project" value="UniProtKB-KW"/>
</dbReference>
<dbReference type="OrthoDB" id="108365at2759"/>
<comment type="similarity">
    <text evidence="5">Belongs to the pyruvate kinase family.</text>
</comment>
<evidence type="ECO:0000256" key="11">
    <source>
        <dbReference type="ARBA" id="ARBA00022741"/>
    </source>
</evidence>
<feature type="domain" description="Pyruvate kinase barrel" evidence="21">
    <location>
        <begin position="101"/>
        <end position="255"/>
    </location>
</feature>
<dbReference type="Gene3D" id="2.40.33.10">
    <property type="entry name" value="PK beta-barrel domain-like"/>
    <property type="match status" value="1"/>
</dbReference>
<comment type="subcellular location">
    <subcellularLocation>
        <location evidence="3">Plastid</location>
        <location evidence="3">Chloroplast</location>
    </subcellularLocation>
</comment>
<dbReference type="InterPro" id="IPR015795">
    <property type="entry name" value="Pyrv_Knase_C"/>
</dbReference>